<dbReference type="Gene3D" id="3.20.20.70">
    <property type="entry name" value="Aldolase class I"/>
    <property type="match status" value="1"/>
</dbReference>
<keyword evidence="6 8" id="KW-0560">Oxidoreductase</keyword>
<dbReference type="PIRSF" id="PIRSF000164">
    <property type="entry name" value="DHO_oxidase"/>
    <property type="match status" value="1"/>
</dbReference>
<proteinExistence type="predicted"/>
<dbReference type="eggNOG" id="COG0167">
    <property type="taxonomic scope" value="Bacteria"/>
</dbReference>
<dbReference type="UniPathway" id="UPA00070"/>
<dbReference type="OrthoDB" id="9794954at2"/>
<dbReference type="EMBL" id="AP011529">
    <property type="protein sequence ID" value="BAI79905.1"/>
    <property type="molecule type" value="Genomic_DNA"/>
</dbReference>
<dbReference type="KEGG" id="ddf:DEFDS_0411"/>
<feature type="domain" description="Dihydroorotate dehydrogenase catalytic" evidence="7">
    <location>
        <begin position="5"/>
        <end position="285"/>
    </location>
</feature>
<protein>
    <submittedName>
        <fullName evidence="8">Dihydroorotate oxidase</fullName>
        <ecNumber evidence="8">1.3.98.1</ecNumber>
    </submittedName>
</protein>
<name>D3PBD2_DEFDS</name>
<comment type="pathway">
    <text evidence="2">Pyrimidine metabolism; UMP biosynthesis via de novo pathway.</text>
</comment>
<dbReference type="Proteomes" id="UP000001520">
    <property type="component" value="Chromosome"/>
</dbReference>
<dbReference type="PANTHER" id="PTHR48109:SF3">
    <property type="entry name" value="SLL0744 PROTEIN"/>
    <property type="match status" value="1"/>
</dbReference>
<dbReference type="GO" id="GO:0005737">
    <property type="term" value="C:cytoplasm"/>
    <property type="evidence" value="ECO:0007669"/>
    <property type="project" value="InterPro"/>
</dbReference>
<dbReference type="RefSeq" id="WP_013007153.1">
    <property type="nucleotide sequence ID" value="NC_013939.1"/>
</dbReference>
<dbReference type="Pfam" id="PF01180">
    <property type="entry name" value="DHO_dh"/>
    <property type="match status" value="1"/>
</dbReference>
<dbReference type="SUPFAM" id="SSF51395">
    <property type="entry name" value="FMN-linked oxidoreductases"/>
    <property type="match status" value="1"/>
</dbReference>
<evidence type="ECO:0000259" key="7">
    <source>
        <dbReference type="Pfam" id="PF01180"/>
    </source>
</evidence>
<dbReference type="InterPro" id="IPR013785">
    <property type="entry name" value="Aldolase_TIM"/>
</dbReference>
<evidence type="ECO:0000256" key="4">
    <source>
        <dbReference type="ARBA" id="ARBA00022643"/>
    </source>
</evidence>
<dbReference type="GO" id="GO:1990663">
    <property type="term" value="F:dihydroorotate dehydrogenase (fumarate) activity"/>
    <property type="evidence" value="ECO:0007669"/>
    <property type="project" value="UniProtKB-EC"/>
</dbReference>
<keyword evidence="4" id="KW-0288">FMN</keyword>
<evidence type="ECO:0000256" key="5">
    <source>
        <dbReference type="ARBA" id="ARBA00022975"/>
    </source>
</evidence>
<evidence type="ECO:0000256" key="1">
    <source>
        <dbReference type="ARBA" id="ARBA00001917"/>
    </source>
</evidence>
<evidence type="ECO:0000256" key="3">
    <source>
        <dbReference type="ARBA" id="ARBA00022630"/>
    </source>
</evidence>
<dbReference type="PANTHER" id="PTHR48109">
    <property type="entry name" value="DIHYDROOROTATE DEHYDROGENASE (QUINONE), MITOCHONDRIAL-RELATED"/>
    <property type="match status" value="1"/>
</dbReference>
<dbReference type="EC" id="1.3.98.1" evidence="8"/>
<dbReference type="InterPro" id="IPR050074">
    <property type="entry name" value="DHO_dehydrogenase"/>
</dbReference>
<evidence type="ECO:0000256" key="6">
    <source>
        <dbReference type="ARBA" id="ARBA00023002"/>
    </source>
</evidence>
<dbReference type="STRING" id="639282.DEFDS_0411"/>
<evidence type="ECO:0000313" key="9">
    <source>
        <dbReference type="Proteomes" id="UP000001520"/>
    </source>
</evidence>
<dbReference type="InterPro" id="IPR012135">
    <property type="entry name" value="Dihydroorotate_DH_1_2"/>
</dbReference>
<sequence length="325" mass="36588">MADLKTFYMGYELKNPIILSSCSLSKNIDNLCQAEDSGIAAIVLASLFEEVIKNELGVVSDTFHPEAYEYGVDSSMLSYGATKYIDLVKEAKKRLNIPVFASVNCIDSEVWIDFARSIEDAGADGLELNISYISFQVDDNPRDIEDKYVEIVEKVKNKLNIPISVKLGPYFTSIPNMVKRLKDVGADAVVLLNRYYQMNYDFIEDKYVPINYFSGDKECYNVLRWVGIVSSQLDIDIAATTGFHTAKQIVEALYMGASSVQLATIFYKKGLVYAKELLKEVNEILEKQNCSSIKDIKGKAVDSFEEIKALERVQYMEYLNKASEG</sequence>
<keyword evidence="9" id="KW-1185">Reference proteome</keyword>
<gene>
    <name evidence="8" type="ordered locus">DEFDS_0411</name>
</gene>
<organism evidence="8 9">
    <name type="scientific">Deferribacter desulfuricans (strain DSM 14783 / JCM 11476 / NBRC 101012 / SSM1)</name>
    <dbReference type="NCBI Taxonomy" id="639282"/>
    <lineage>
        <taxon>Bacteria</taxon>
        <taxon>Pseudomonadati</taxon>
        <taxon>Deferribacterota</taxon>
        <taxon>Deferribacteres</taxon>
        <taxon>Deferribacterales</taxon>
        <taxon>Deferribacteraceae</taxon>
        <taxon>Deferribacter</taxon>
    </lineage>
</organism>
<dbReference type="GO" id="GO:0006207">
    <property type="term" value="P:'de novo' pyrimidine nucleobase biosynthetic process"/>
    <property type="evidence" value="ECO:0007669"/>
    <property type="project" value="TreeGrafter"/>
</dbReference>
<comment type="cofactor">
    <cofactor evidence="1">
        <name>FMN</name>
        <dbReference type="ChEBI" id="CHEBI:58210"/>
    </cofactor>
</comment>
<dbReference type="AlphaFoldDB" id="D3PBD2"/>
<accession>D3PBD2</accession>
<keyword evidence="5" id="KW-0665">Pyrimidine biosynthesis</keyword>
<keyword evidence="3" id="KW-0285">Flavoprotein</keyword>
<evidence type="ECO:0000256" key="2">
    <source>
        <dbReference type="ARBA" id="ARBA00004725"/>
    </source>
</evidence>
<evidence type="ECO:0000313" key="8">
    <source>
        <dbReference type="EMBL" id="BAI79905.1"/>
    </source>
</evidence>
<reference evidence="8 9" key="1">
    <citation type="journal article" date="2010" name="DNA Res.">
        <title>Bacterial lifestyle in a deep-sea hydrothermal vent chimney revealed by the genome sequence of the thermophilic bacterium Deferribacter desulfuricans SSM1.</title>
        <authorList>
            <person name="Takaki Y."/>
            <person name="Shimamura S."/>
            <person name="Nakagawa S."/>
            <person name="Fukuhara Y."/>
            <person name="Horikawa H."/>
            <person name="Ankai A."/>
            <person name="Harada T."/>
            <person name="Hosoyama A."/>
            <person name="Oguchi A."/>
            <person name="Fukui S."/>
            <person name="Fujita N."/>
            <person name="Takami H."/>
            <person name="Takai K."/>
        </authorList>
    </citation>
    <scope>NUCLEOTIDE SEQUENCE [LARGE SCALE GENOMIC DNA]</scope>
    <source>
        <strain evidence="9">DSM 14783 / JCM 11476 / NBRC 101012 / SSM1</strain>
    </source>
</reference>
<dbReference type="NCBIfam" id="NF005741">
    <property type="entry name" value="PRK07565.1"/>
    <property type="match status" value="1"/>
</dbReference>
<dbReference type="InterPro" id="IPR005720">
    <property type="entry name" value="Dihydroorotate_DH_cat"/>
</dbReference>
<dbReference type="HOGENOM" id="CLU_042042_4_0_0"/>
<dbReference type="GO" id="GO:0044205">
    <property type="term" value="P:'de novo' UMP biosynthetic process"/>
    <property type="evidence" value="ECO:0007669"/>
    <property type="project" value="UniProtKB-UniPathway"/>
</dbReference>